<keyword evidence="1" id="KW-0812">Transmembrane</keyword>
<accession>A0A1G2LSP2</accession>
<sequence>MGAFMELLYQAIIAFLFVFIVFFILGVSGCLSYGHKAEPFLFSVAVVSFFVVVILLAGIAVVWFWEIPAAAHPFLKKVIAFLLVSAFGCLGGMTAGDVGNMRITRNR</sequence>
<proteinExistence type="predicted"/>
<evidence type="ECO:0000313" key="3">
    <source>
        <dbReference type="Proteomes" id="UP000177171"/>
    </source>
</evidence>
<dbReference type="AlphaFoldDB" id="A0A1G2LSP2"/>
<dbReference type="EMBL" id="MHQY01000005">
    <property type="protein sequence ID" value="OHA14627.1"/>
    <property type="molecule type" value="Genomic_DNA"/>
</dbReference>
<feature type="transmembrane region" description="Helical" evidence="1">
    <location>
        <begin position="12"/>
        <end position="33"/>
    </location>
</feature>
<reference evidence="2 3" key="1">
    <citation type="journal article" date="2016" name="Nat. Commun.">
        <title>Thousands of microbial genomes shed light on interconnected biogeochemical processes in an aquifer system.</title>
        <authorList>
            <person name="Anantharaman K."/>
            <person name="Brown C.T."/>
            <person name="Hug L.A."/>
            <person name="Sharon I."/>
            <person name="Castelle C.J."/>
            <person name="Probst A.J."/>
            <person name="Thomas B.C."/>
            <person name="Singh A."/>
            <person name="Wilkins M.J."/>
            <person name="Karaoz U."/>
            <person name="Brodie E.L."/>
            <person name="Williams K.H."/>
            <person name="Hubbard S.S."/>
            <person name="Banfield J.F."/>
        </authorList>
    </citation>
    <scope>NUCLEOTIDE SEQUENCE [LARGE SCALE GENOMIC DNA]</scope>
</reference>
<organism evidence="2 3">
    <name type="scientific">Candidatus Sungbacteria bacterium RIFCSPLOWO2_12_FULL_41_11</name>
    <dbReference type="NCBI Taxonomy" id="1802286"/>
    <lineage>
        <taxon>Bacteria</taxon>
        <taxon>Candidatus Sungiibacteriota</taxon>
    </lineage>
</organism>
<name>A0A1G2LSP2_9BACT</name>
<feature type="transmembrane region" description="Helical" evidence="1">
    <location>
        <begin position="40"/>
        <end position="65"/>
    </location>
</feature>
<evidence type="ECO:0000313" key="2">
    <source>
        <dbReference type="EMBL" id="OHA14627.1"/>
    </source>
</evidence>
<dbReference type="Proteomes" id="UP000177171">
    <property type="component" value="Unassembled WGS sequence"/>
</dbReference>
<gene>
    <name evidence="2" type="ORF">A3G49_05585</name>
</gene>
<comment type="caution">
    <text evidence="2">The sequence shown here is derived from an EMBL/GenBank/DDBJ whole genome shotgun (WGS) entry which is preliminary data.</text>
</comment>
<feature type="transmembrane region" description="Helical" evidence="1">
    <location>
        <begin position="77"/>
        <end position="98"/>
    </location>
</feature>
<keyword evidence="1" id="KW-0472">Membrane</keyword>
<evidence type="ECO:0000256" key="1">
    <source>
        <dbReference type="SAM" id="Phobius"/>
    </source>
</evidence>
<protein>
    <submittedName>
        <fullName evidence="2">Uncharacterized protein</fullName>
    </submittedName>
</protein>
<keyword evidence="1" id="KW-1133">Transmembrane helix</keyword>